<sequence>MDLLFPVVTMALLLKAGAQVIVHLDELHAFMNNPASLDKIRARSLAYQSIISTLLGHLGLDAAAVRFHHGQELLENPSYMMDFYRLTNMVTEREAMSMSLGFDPAAASVLSRDLSPLFRGLNGLFLGADVQVGGLEQISIFQFGRRHLSDYKVTQLSNLAGSSTGTLAIPSAHLTSRFVSDLSSGQLFGAAARTTPFLDGGRSATQKAVRAIFCEEGNTTRNVLLAFVQHVVAPVLAHFPEQTAALRASLEASAPGLFPLADVGVNFADKKIHPGDLKNFATDFMAGFLPAGLVDIIAPVWIPNEVAADAADLVAEVLARVRQLDRQLFPAVLAASPEATAPLEGGLLSHMEALDETLRQVNAGADAVRKARTSITSGTLNPSKNKLLSLLPEKPAGAEDGPDDLANLSPAAAGLFRWRQGALVESSPKDIAASEYSQMLSAFSSLVVSHREDPAAPSPIANVKHAEVDDLLTTMRRNKELYERFSTEADLLKDAGALLQAIRAFDRRATDKKVKVFTLDVDLVAGQIADVHKKIAALRQALQAAGF</sequence>
<protein>
    <submittedName>
        <fullName evidence="8">Uncharacterized protein</fullName>
    </submittedName>
</protein>
<dbReference type="GO" id="GO:0004812">
    <property type="term" value="F:aminoacyl-tRNA ligase activity"/>
    <property type="evidence" value="ECO:0007669"/>
    <property type="project" value="UniProtKB-KW"/>
</dbReference>
<dbReference type="InterPro" id="IPR002305">
    <property type="entry name" value="aa-tRNA-synth_Ic"/>
</dbReference>
<dbReference type="InterPro" id="IPR014729">
    <property type="entry name" value="Rossmann-like_a/b/a_fold"/>
</dbReference>
<accession>A0A058Z0T7</accession>
<dbReference type="GeneID" id="20530757"/>
<dbReference type="Gene3D" id="1.10.240.10">
    <property type="entry name" value="Tyrosyl-Transfer RNA Synthetase"/>
    <property type="match status" value="1"/>
</dbReference>
<keyword evidence="7" id="KW-0732">Signal</keyword>
<dbReference type="AlphaFoldDB" id="A0A058Z0T7"/>
<evidence type="ECO:0000256" key="3">
    <source>
        <dbReference type="ARBA" id="ARBA00022840"/>
    </source>
</evidence>
<evidence type="ECO:0000256" key="4">
    <source>
        <dbReference type="ARBA" id="ARBA00022917"/>
    </source>
</evidence>
<organism evidence="8">
    <name type="scientific">Fonticula alba</name>
    <name type="common">Slime mold</name>
    <dbReference type="NCBI Taxonomy" id="691883"/>
    <lineage>
        <taxon>Eukaryota</taxon>
        <taxon>Rotosphaerida</taxon>
        <taxon>Fonticulaceae</taxon>
        <taxon>Fonticula</taxon>
    </lineage>
</organism>
<keyword evidence="5 6" id="KW-0030">Aminoacyl-tRNA synthetase</keyword>
<gene>
    <name evidence="8" type="ORF">H696_06032</name>
</gene>
<comment type="similarity">
    <text evidence="6">Belongs to the class-I aminoacyl-tRNA synthetase family.</text>
</comment>
<evidence type="ECO:0000313" key="8">
    <source>
        <dbReference type="EMBL" id="KCV67513.1"/>
    </source>
</evidence>
<dbReference type="Gene3D" id="3.40.50.620">
    <property type="entry name" value="HUPs"/>
    <property type="match status" value="1"/>
</dbReference>
<evidence type="ECO:0000256" key="7">
    <source>
        <dbReference type="SAM" id="SignalP"/>
    </source>
</evidence>
<dbReference type="Proteomes" id="UP000030693">
    <property type="component" value="Unassembled WGS sequence"/>
</dbReference>
<evidence type="ECO:0000256" key="2">
    <source>
        <dbReference type="ARBA" id="ARBA00022741"/>
    </source>
</evidence>
<name>A0A058Z0T7_FONAL</name>
<evidence type="ECO:0000256" key="6">
    <source>
        <dbReference type="RuleBase" id="RU363036"/>
    </source>
</evidence>
<keyword evidence="2 6" id="KW-0547">Nucleotide-binding</keyword>
<feature type="signal peptide" evidence="7">
    <location>
        <begin position="1"/>
        <end position="18"/>
    </location>
</feature>
<keyword evidence="9" id="KW-1185">Reference proteome</keyword>
<evidence type="ECO:0000256" key="5">
    <source>
        <dbReference type="ARBA" id="ARBA00023146"/>
    </source>
</evidence>
<proteinExistence type="inferred from homology"/>
<evidence type="ECO:0000313" key="9">
    <source>
        <dbReference type="Proteomes" id="UP000030693"/>
    </source>
</evidence>
<dbReference type="GO" id="GO:0005524">
    <property type="term" value="F:ATP binding"/>
    <property type="evidence" value="ECO:0007669"/>
    <property type="project" value="UniProtKB-KW"/>
</dbReference>
<dbReference type="EMBL" id="KB932217">
    <property type="protein sequence ID" value="KCV67513.1"/>
    <property type="molecule type" value="Genomic_DNA"/>
</dbReference>
<evidence type="ECO:0000256" key="1">
    <source>
        <dbReference type="ARBA" id="ARBA00022598"/>
    </source>
</evidence>
<dbReference type="Pfam" id="PF00579">
    <property type="entry name" value="tRNA-synt_1b"/>
    <property type="match status" value="1"/>
</dbReference>
<dbReference type="GO" id="GO:0006418">
    <property type="term" value="P:tRNA aminoacylation for protein translation"/>
    <property type="evidence" value="ECO:0007669"/>
    <property type="project" value="InterPro"/>
</dbReference>
<dbReference type="eggNOG" id="KOG2144">
    <property type="taxonomic scope" value="Eukaryota"/>
</dbReference>
<keyword evidence="4 6" id="KW-0648">Protein biosynthesis</keyword>
<feature type="chain" id="PRO_5001566541" evidence="7">
    <location>
        <begin position="19"/>
        <end position="547"/>
    </location>
</feature>
<dbReference type="RefSeq" id="XP_009498074.1">
    <property type="nucleotide sequence ID" value="XM_009499799.1"/>
</dbReference>
<dbReference type="SUPFAM" id="SSF52374">
    <property type="entry name" value="Nucleotidylyl transferase"/>
    <property type="match status" value="1"/>
</dbReference>
<keyword evidence="3 6" id="KW-0067">ATP-binding</keyword>
<reference evidence="8" key="1">
    <citation type="submission" date="2013-04" db="EMBL/GenBank/DDBJ databases">
        <title>The Genome Sequence of Fonticula alba ATCC 38817.</title>
        <authorList>
            <consortium name="The Broad Institute Genomics Platform"/>
            <person name="Russ C."/>
            <person name="Cuomo C."/>
            <person name="Burger G."/>
            <person name="Gray M.W."/>
            <person name="Holland P.W.H."/>
            <person name="King N."/>
            <person name="Lang F.B.F."/>
            <person name="Roger A.J."/>
            <person name="Ruiz-Trillo I."/>
            <person name="Brown M."/>
            <person name="Walker B."/>
            <person name="Young S."/>
            <person name="Zeng Q."/>
            <person name="Gargeya S."/>
            <person name="Fitzgerald M."/>
            <person name="Haas B."/>
            <person name="Abouelleil A."/>
            <person name="Allen A.W."/>
            <person name="Alvarado L."/>
            <person name="Arachchi H.M."/>
            <person name="Berlin A.M."/>
            <person name="Chapman S.B."/>
            <person name="Gainer-Dewar J."/>
            <person name="Goldberg J."/>
            <person name="Griggs A."/>
            <person name="Gujja S."/>
            <person name="Hansen M."/>
            <person name="Howarth C."/>
            <person name="Imamovic A."/>
            <person name="Ireland A."/>
            <person name="Larimer J."/>
            <person name="McCowan C."/>
            <person name="Murphy C."/>
            <person name="Pearson M."/>
            <person name="Poon T.W."/>
            <person name="Priest M."/>
            <person name="Roberts A."/>
            <person name="Saif S."/>
            <person name="Shea T."/>
            <person name="Sisk P."/>
            <person name="Sykes S."/>
            <person name="Wortman J."/>
            <person name="Nusbaum C."/>
            <person name="Birren B."/>
        </authorList>
    </citation>
    <scope>NUCLEOTIDE SEQUENCE [LARGE SCALE GENOMIC DNA]</scope>
    <source>
        <strain evidence="8">ATCC 38817</strain>
    </source>
</reference>
<keyword evidence="1 6" id="KW-0436">Ligase</keyword>
<dbReference type="STRING" id="691883.A0A058Z0T7"/>